<proteinExistence type="predicted"/>
<accession>A0AAD7CAK2</accession>
<comment type="caution">
    <text evidence="1">The sequence shown here is derived from an EMBL/GenBank/DDBJ whole genome shotgun (WGS) entry which is preliminary data.</text>
</comment>
<protein>
    <submittedName>
        <fullName evidence="1">Uncharacterized protein</fullName>
    </submittedName>
</protein>
<organism evidence="1 2">
    <name type="scientific">Roridomyces roridus</name>
    <dbReference type="NCBI Taxonomy" id="1738132"/>
    <lineage>
        <taxon>Eukaryota</taxon>
        <taxon>Fungi</taxon>
        <taxon>Dikarya</taxon>
        <taxon>Basidiomycota</taxon>
        <taxon>Agaricomycotina</taxon>
        <taxon>Agaricomycetes</taxon>
        <taxon>Agaricomycetidae</taxon>
        <taxon>Agaricales</taxon>
        <taxon>Marasmiineae</taxon>
        <taxon>Mycenaceae</taxon>
        <taxon>Roridomyces</taxon>
    </lineage>
</organism>
<gene>
    <name evidence="1" type="ORF">FB45DRAFT_895666</name>
</gene>
<dbReference type="EMBL" id="JARKIF010000003">
    <property type="protein sequence ID" value="KAJ7643656.1"/>
    <property type="molecule type" value="Genomic_DNA"/>
</dbReference>
<keyword evidence="2" id="KW-1185">Reference proteome</keyword>
<evidence type="ECO:0000313" key="2">
    <source>
        <dbReference type="Proteomes" id="UP001221142"/>
    </source>
</evidence>
<name>A0AAD7CAK2_9AGAR</name>
<dbReference type="AlphaFoldDB" id="A0AAD7CAK2"/>
<evidence type="ECO:0000313" key="1">
    <source>
        <dbReference type="EMBL" id="KAJ7643656.1"/>
    </source>
</evidence>
<dbReference type="Proteomes" id="UP001221142">
    <property type="component" value="Unassembled WGS sequence"/>
</dbReference>
<sequence>MDGIKSLVESANSILRTAQSETFIRLIRLALLYHSPDLSRAVQSRWLTRMHWHELPSAPALVIADAYDLRHLLCHAYYVHLVNVAHLIVRTQPIDMYLSLSASQNLHVLCGYHSLRAVWRHLQTDPLEFRRAEGCSSQGHKRCLVAWATRWAVEIERPSALPSVDVLRRLFLMEQHLEADVLLRECMRPGCWRVALDAIARKRAEISDNLHHHFDL</sequence>
<reference evidence="1" key="1">
    <citation type="submission" date="2023-03" db="EMBL/GenBank/DDBJ databases">
        <title>Massive genome expansion in bonnet fungi (Mycena s.s.) driven by repeated elements and novel gene families across ecological guilds.</title>
        <authorList>
            <consortium name="Lawrence Berkeley National Laboratory"/>
            <person name="Harder C.B."/>
            <person name="Miyauchi S."/>
            <person name="Viragh M."/>
            <person name="Kuo A."/>
            <person name="Thoen E."/>
            <person name="Andreopoulos B."/>
            <person name="Lu D."/>
            <person name="Skrede I."/>
            <person name="Drula E."/>
            <person name="Henrissat B."/>
            <person name="Morin E."/>
            <person name="Kohler A."/>
            <person name="Barry K."/>
            <person name="LaButti K."/>
            <person name="Morin E."/>
            <person name="Salamov A."/>
            <person name="Lipzen A."/>
            <person name="Mereny Z."/>
            <person name="Hegedus B."/>
            <person name="Baldrian P."/>
            <person name="Stursova M."/>
            <person name="Weitz H."/>
            <person name="Taylor A."/>
            <person name="Grigoriev I.V."/>
            <person name="Nagy L.G."/>
            <person name="Martin F."/>
            <person name="Kauserud H."/>
        </authorList>
    </citation>
    <scope>NUCLEOTIDE SEQUENCE</scope>
    <source>
        <strain evidence="1">9284</strain>
    </source>
</reference>